<accession>A0ABV7HGD8</accession>
<dbReference type="RefSeq" id="WP_386720448.1">
    <property type="nucleotide sequence ID" value="NZ_JBHRSZ010000004.1"/>
</dbReference>
<evidence type="ECO:0008006" key="3">
    <source>
        <dbReference type="Google" id="ProtNLM"/>
    </source>
</evidence>
<evidence type="ECO:0000313" key="2">
    <source>
        <dbReference type="Proteomes" id="UP001595476"/>
    </source>
</evidence>
<protein>
    <recommendedName>
        <fullName evidence="3">Solute-binding protein family 3/N-terminal domain-containing protein</fullName>
    </recommendedName>
</protein>
<dbReference type="SUPFAM" id="SSF53850">
    <property type="entry name" value="Periplasmic binding protein-like II"/>
    <property type="match status" value="1"/>
</dbReference>
<organism evidence="1 2">
    <name type="scientific">Litoribrevibacter euphylliae</name>
    <dbReference type="NCBI Taxonomy" id="1834034"/>
    <lineage>
        <taxon>Bacteria</taxon>
        <taxon>Pseudomonadati</taxon>
        <taxon>Pseudomonadota</taxon>
        <taxon>Gammaproteobacteria</taxon>
        <taxon>Oceanospirillales</taxon>
        <taxon>Oceanospirillaceae</taxon>
        <taxon>Litoribrevibacter</taxon>
    </lineage>
</organism>
<dbReference type="Proteomes" id="UP001595476">
    <property type="component" value="Unassembled WGS sequence"/>
</dbReference>
<keyword evidence="2" id="KW-1185">Reference proteome</keyword>
<sequence>MKSLLSFVILLVSVYTYSHEAVIDRGESGVVRVCQTEKAKYAFRIELANLILKKTATVYGESEVVTFRREDLSISQDRCIELLKGKRLDLLYLPPKESLLTNFSYIPFDIHAGMLGYRVFLIRKHQAPDFQRIQTLDDLRSFTGGFGKQWGDFKVFALNGLPVEGAANSSVLMKMLRHNRFDYFHRGLHEAWAELEASPEFANDLMVEETIALRYPFQVFYWFHKDNEYLKQRFERGLLLVLQDGSYRALFKKHFNELVEKAKLHQRTIIDIKYPMSDEVRQWLEDKPIEPFWLEQAPLISAPLSIVPSETSPKGN</sequence>
<comment type="caution">
    <text evidence="1">The sequence shown here is derived from an EMBL/GenBank/DDBJ whole genome shotgun (WGS) entry which is preliminary data.</text>
</comment>
<dbReference type="EMBL" id="JBHRSZ010000004">
    <property type="protein sequence ID" value="MFC3151525.1"/>
    <property type="molecule type" value="Genomic_DNA"/>
</dbReference>
<reference evidence="2" key="1">
    <citation type="journal article" date="2019" name="Int. J. Syst. Evol. Microbiol.">
        <title>The Global Catalogue of Microorganisms (GCM) 10K type strain sequencing project: providing services to taxonomists for standard genome sequencing and annotation.</title>
        <authorList>
            <consortium name="The Broad Institute Genomics Platform"/>
            <consortium name="The Broad Institute Genome Sequencing Center for Infectious Disease"/>
            <person name="Wu L."/>
            <person name="Ma J."/>
        </authorList>
    </citation>
    <scope>NUCLEOTIDE SEQUENCE [LARGE SCALE GENOMIC DNA]</scope>
    <source>
        <strain evidence="2">KCTC 52438</strain>
    </source>
</reference>
<gene>
    <name evidence="1" type="ORF">ACFOEK_10850</name>
</gene>
<proteinExistence type="predicted"/>
<name>A0ABV7HGD8_9GAMM</name>
<evidence type="ECO:0000313" key="1">
    <source>
        <dbReference type="EMBL" id="MFC3151525.1"/>
    </source>
</evidence>